<gene>
    <name evidence="2" type="ORF">C0Z19_02315</name>
</gene>
<sequence length="226" mass="23589">MAPTAPPPLITTRTLAVNDTHALLDARVQRPDGHVIGRAIDMFVDAAGKPRELLVNLAGFMGIGDRKMRFPWTDFKFDAAQKKAPITLAIPPGEPPAAASAKHQDKPNAKGAGAAADDAHLLGVIDATAERANGTRVGRVIDVLIDNRGQPQAAVVDVGSLIHERRSIAAQWSALRIVSKGDAFSLQTELSDAQVNAAPPYTPNEPARAVAPASATAAASAAPPTR</sequence>
<dbReference type="PANTHER" id="PTHR36505">
    <property type="entry name" value="BLR1072 PROTEIN"/>
    <property type="match status" value="1"/>
</dbReference>
<organism evidence="2 3">
    <name type="scientific">Trinickia soli</name>
    <dbReference type="NCBI Taxonomy" id="380675"/>
    <lineage>
        <taxon>Bacteria</taxon>
        <taxon>Pseudomonadati</taxon>
        <taxon>Pseudomonadota</taxon>
        <taxon>Betaproteobacteria</taxon>
        <taxon>Burkholderiales</taxon>
        <taxon>Burkholderiaceae</taxon>
        <taxon>Trinickia</taxon>
    </lineage>
</organism>
<feature type="region of interest" description="Disordered" evidence="1">
    <location>
        <begin position="196"/>
        <end position="226"/>
    </location>
</feature>
<accession>A0A2N7WDU7</accession>
<name>A0A2N7WDU7_9BURK</name>
<proteinExistence type="predicted"/>
<feature type="region of interest" description="Disordered" evidence="1">
    <location>
        <begin position="92"/>
        <end position="113"/>
    </location>
</feature>
<reference evidence="2 3" key="1">
    <citation type="submission" date="2018-01" db="EMBL/GenBank/DDBJ databases">
        <title>Whole genome analyses suggest that Burkholderia sensu lato contains two further novel genera in the rhizoxinica-symbiotica group Mycetohabitans gen. nov., and Trinickia gen. nov.: implications for the evolution of diazotrophy and nodulation in the Burkholderiaceae.</title>
        <authorList>
            <person name="Estrada-de los Santos P."/>
            <person name="Palmer M."/>
            <person name="Chavez-Ramirez B."/>
            <person name="Beukes C."/>
            <person name="Steenkamp E.T."/>
            <person name="Hirsch A.M."/>
            <person name="Manyaka P."/>
            <person name="Maluk M."/>
            <person name="Lafos M."/>
            <person name="Crook M."/>
            <person name="Gross E."/>
            <person name="Simon M.F."/>
            <person name="Bueno dos Reis Junior F."/>
            <person name="Poole P.S."/>
            <person name="Venter S.N."/>
            <person name="James E.K."/>
        </authorList>
    </citation>
    <scope>NUCLEOTIDE SEQUENCE [LARGE SCALE GENOMIC DNA]</scope>
    <source>
        <strain evidence="2 3">GP25-8</strain>
    </source>
</reference>
<keyword evidence="3" id="KW-1185">Reference proteome</keyword>
<dbReference type="Gene3D" id="2.30.30.240">
    <property type="entry name" value="PRC-barrel domain"/>
    <property type="match status" value="2"/>
</dbReference>
<dbReference type="AlphaFoldDB" id="A0A2N7WDU7"/>
<protein>
    <submittedName>
        <fullName evidence="2">Photosystem reaction center subunit H</fullName>
    </submittedName>
</protein>
<evidence type="ECO:0000256" key="1">
    <source>
        <dbReference type="SAM" id="MobiDB-lite"/>
    </source>
</evidence>
<comment type="caution">
    <text evidence="2">The sequence shown here is derived from an EMBL/GenBank/DDBJ whole genome shotgun (WGS) entry which is preliminary data.</text>
</comment>
<dbReference type="PANTHER" id="PTHR36505:SF1">
    <property type="entry name" value="BLR1072 PROTEIN"/>
    <property type="match status" value="1"/>
</dbReference>
<evidence type="ECO:0000313" key="3">
    <source>
        <dbReference type="Proteomes" id="UP000235347"/>
    </source>
</evidence>
<dbReference type="InterPro" id="IPR011033">
    <property type="entry name" value="PRC_barrel-like_sf"/>
</dbReference>
<dbReference type="EMBL" id="PNYB01000002">
    <property type="protein sequence ID" value="PMS27544.1"/>
    <property type="molecule type" value="Genomic_DNA"/>
</dbReference>
<dbReference type="Proteomes" id="UP000235347">
    <property type="component" value="Unassembled WGS sequence"/>
</dbReference>
<feature type="compositionally biased region" description="Low complexity" evidence="1">
    <location>
        <begin position="206"/>
        <end position="226"/>
    </location>
</feature>
<evidence type="ECO:0000313" key="2">
    <source>
        <dbReference type="EMBL" id="PMS27544.1"/>
    </source>
</evidence>
<dbReference type="SUPFAM" id="SSF50346">
    <property type="entry name" value="PRC-barrel domain"/>
    <property type="match status" value="2"/>
</dbReference>